<keyword evidence="3" id="KW-1185">Reference proteome</keyword>
<feature type="transmembrane region" description="Helical" evidence="1">
    <location>
        <begin position="80"/>
        <end position="97"/>
    </location>
</feature>
<keyword evidence="1" id="KW-0472">Membrane</keyword>
<accession>A0A5J6WZQ2</accession>
<protein>
    <submittedName>
        <fullName evidence="2">Uncharacterized protein</fullName>
    </submittedName>
</protein>
<evidence type="ECO:0000256" key="1">
    <source>
        <dbReference type="SAM" id="Phobius"/>
    </source>
</evidence>
<dbReference type="EMBL" id="CP040449">
    <property type="protein sequence ID" value="QFI54805.1"/>
    <property type="molecule type" value="Genomic_DNA"/>
</dbReference>
<gene>
    <name evidence="2" type="ORF">FE240_08955</name>
</gene>
<dbReference type="Proteomes" id="UP000594034">
    <property type="component" value="Chromosome"/>
</dbReference>
<evidence type="ECO:0000313" key="3">
    <source>
        <dbReference type="Proteomes" id="UP000594034"/>
    </source>
</evidence>
<reference evidence="2 3" key="1">
    <citation type="submission" date="2019-05" db="EMBL/GenBank/DDBJ databases">
        <title>OXA-830, a novel chromosomally encoded expanded-spectrum class D beta-lactamase in Aeromonas simiae.</title>
        <authorList>
            <person name="Zhou W."/>
            <person name="Chen Q."/>
        </authorList>
    </citation>
    <scope>NUCLEOTIDE SEQUENCE [LARGE SCALE GENOMIC DNA]</scope>
    <source>
        <strain evidence="2 3">A6</strain>
    </source>
</reference>
<organism evidence="2 3">
    <name type="scientific">Aeromonas simiae</name>
    <dbReference type="NCBI Taxonomy" id="218936"/>
    <lineage>
        <taxon>Bacteria</taxon>
        <taxon>Pseudomonadati</taxon>
        <taxon>Pseudomonadota</taxon>
        <taxon>Gammaproteobacteria</taxon>
        <taxon>Aeromonadales</taxon>
        <taxon>Aeromonadaceae</taxon>
        <taxon>Aeromonas</taxon>
    </lineage>
</organism>
<dbReference type="KEGG" id="asim:FE240_08955"/>
<dbReference type="AlphaFoldDB" id="A0A5J6WZQ2"/>
<evidence type="ECO:0000313" key="2">
    <source>
        <dbReference type="EMBL" id="QFI54805.1"/>
    </source>
</evidence>
<keyword evidence="1" id="KW-0812">Transmembrane</keyword>
<keyword evidence="1" id="KW-1133">Transmembrane helix</keyword>
<name>A0A5J6WZQ2_9GAMM</name>
<proteinExistence type="predicted"/>
<sequence length="109" mass="12710">MQRVLATPLTRNLSTQKLATTTWATRPSPPAFEVKLIRKRLEKEKAPQGRLFDSFVFSAGRGVSRLFPRLLFPLYCKQDIFIFYIQWLIFLLIGNTMKNTMLRKGLTIF</sequence>